<dbReference type="InterPro" id="IPR002110">
    <property type="entry name" value="Ankyrin_rpt"/>
</dbReference>
<dbReference type="PRINTS" id="PR00633">
    <property type="entry name" value="RCCNDNSATION"/>
</dbReference>
<protein>
    <submittedName>
        <fullName evidence="6">Inhibitor of Bruton tyrosine kinase</fullName>
    </submittedName>
</protein>
<evidence type="ECO:0000256" key="2">
    <source>
        <dbReference type="PROSITE-ProRule" id="PRU00023"/>
    </source>
</evidence>
<dbReference type="PROSITE" id="PS50088">
    <property type="entry name" value="ANK_REPEAT"/>
    <property type="match status" value="2"/>
</dbReference>
<dbReference type="AlphaFoldDB" id="A0A9J8CZJ7"/>
<dbReference type="InterPro" id="IPR011333">
    <property type="entry name" value="SKP1/BTB/POZ_sf"/>
</dbReference>
<dbReference type="FunFam" id="3.30.710.10:FF:000105">
    <property type="entry name" value="inhibitor of Bruton tyrosine kinase isoform X1"/>
    <property type="match status" value="1"/>
</dbReference>
<dbReference type="Ensembl" id="ENSCCRT00000135343.1">
    <property type="protein sequence ID" value="ENSCCRP00000175642.1"/>
    <property type="gene ID" value="ENSCCRG00000080419.1"/>
</dbReference>
<feature type="compositionally biased region" description="Basic residues" evidence="4">
    <location>
        <begin position="957"/>
        <end position="967"/>
    </location>
</feature>
<evidence type="ECO:0000313" key="6">
    <source>
        <dbReference type="Ensembl" id="ENSCCRP00000175642.1"/>
    </source>
</evidence>
<dbReference type="FunFam" id="2.130.10.30:FF:000011">
    <property type="entry name" value="inhibitor of Bruton tyrosine kinase isoform X2"/>
    <property type="match status" value="1"/>
</dbReference>
<dbReference type="Pfam" id="PF00651">
    <property type="entry name" value="BTB"/>
    <property type="match status" value="2"/>
</dbReference>
<dbReference type="Gene3D" id="3.30.710.10">
    <property type="entry name" value="Potassium Channel Kv1.1, Chain A"/>
    <property type="match status" value="2"/>
</dbReference>
<evidence type="ECO:0000256" key="3">
    <source>
        <dbReference type="PROSITE-ProRule" id="PRU00235"/>
    </source>
</evidence>
<evidence type="ECO:0000313" key="7">
    <source>
        <dbReference type="Proteomes" id="UP001108240"/>
    </source>
</evidence>
<evidence type="ECO:0000256" key="4">
    <source>
        <dbReference type="SAM" id="MobiDB-lite"/>
    </source>
</evidence>
<dbReference type="InterPro" id="IPR009091">
    <property type="entry name" value="RCC1/BLIP-II"/>
</dbReference>
<evidence type="ECO:0000256" key="1">
    <source>
        <dbReference type="ARBA" id="ARBA00022737"/>
    </source>
</evidence>
<feature type="region of interest" description="Disordered" evidence="4">
    <location>
        <begin position="957"/>
        <end position="976"/>
    </location>
</feature>
<feature type="repeat" description="RCC1" evidence="3">
    <location>
        <begin position="197"/>
        <end position="248"/>
    </location>
</feature>
<dbReference type="PROSITE" id="PS50012">
    <property type="entry name" value="RCC1_3"/>
    <property type="match status" value="3"/>
</dbReference>
<feature type="repeat" description="ANK" evidence="2">
    <location>
        <begin position="51"/>
        <end position="84"/>
    </location>
</feature>
<dbReference type="PANTHER" id="PTHR22872:SF2">
    <property type="entry name" value="INHIBITOR OF BRUTON TYROSINE KINASE"/>
    <property type="match status" value="1"/>
</dbReference>
<feature type="domain" description="BTB" evidence="5">
    <location>
        <begin position="759"/>
        <end position="824"/>
    </location>
</feature>
<feature type="region of interest" description="Disordered" evidence="4">
    <location>
        <begin position="674"/>
        <end position="707"/>
    </location>
</feature>
<dbReference type="Pfam" id="PF12796">
    <property type="entry name" value="Ank_2"/>
    <property type="match status" value="1"/>
</dbReference>
<keyword evidence="1" id="KW-0677">Repeat</keyword>
<reference evidence="6" key="1">
    <citation type="submission" date="2025-08" db="UniProtKB">
        <authorList>
            <consortium name="Ensembl"/>
        </authorList>
    </citation>
    <scope>IDENTIFICATION</scope>
</reference>
<dbReference type="SMART" id="SM00225">
    <property type="entry name" value="BTB"/>
    <property type="match status" value="2"/>
</dbReference>
<sequence length="1174" mass="129633">MSLGSPDCTLKCRSVRHAEEVIAALTSGSEGRLRGFLSVHCHNAATLRDEFGRTALHLAASLGKRDLLQWLLDSKHADMLAKDKESGWTALHRSAFYGQIHCLMGLIKRGGALSIQDKEGLTALDLTMKDRPAHVVFRNTDPTEVYTWGSNTNFSLGHGNQESRHHPEIVDLFSRSRTYVKQVVLCKFHSVFLTQKGQVYTCGHGQGGRLGHGDEQTYLVPRMVEGLLSHHCSQIAAARDHTVVLTEEGYVYTFGLNTHHQLGLAPPPASSQVPKQVTSKSLKGRSVIGVAAGRFHTVLWTRDAVYTVGLNGGQLGYLLEPNGEKCVTVPRQVSALHHKDVTIAMVAASNGATVCVTEKGDLYLLADYQCKKLASKQLNLKKVLVSGGSLDHRINPQLLHDGGGEKLVILALDEAGRVFCWRSTGTSVRQCRWAYGRQVFMSDIALSKNSMMFVTQDGEGFSGQWLGQYKKAVSGHPDGGGVYERIRLEKLPYVHRAVSITMDSKGRNFGVLQADPKTSLYEVPTASASTFSQHFQRLLTEADETDSIHDVTLQAGDRTFAAHKYILSTRSDFFRKVLLPEGCKEGVEDGEVKKGEDAVGCDLLVLEKVPPEMLEQALHFIYTDSCEMLVHGTRPIIPRCNQSSDPEPQQQLIHSLQALGLENRSALDVYRSLPANTHEDADKPKAKNTKSGKKGKSGNVGEPGQNPVKMLQGVAKKLGLGSLSVRLDGVKFENGKISVVQKKTGYKLRFNQKKCSYLCDVTLRSEDGKEFPCHKCVLCARLGEINVLFHTCATSCTALDLPTSSEVLQAILEYIYTDESPTVRESVNVEFVCNVLVVADQLLITRLKEICEVAITENLTLKNAAELLEFATVYNADQLKLSCLQFIVLNMAALLESRALEILSDDVLLDLTAAYRRMIPAMQRRLITPYADAPDLSAYEDRDPLCVQSSESLLKKAKMRAKRKPRRRSDSSGGYNLSDVIQSPHFSFSLNLPTKTSVESLQELITSDSEGSYMGAGSPRDLQSPVFHDRPEAQVKWSSSSTKVSVIPSKMSQKQRKMMALASREGSTEKPYSIITPVHSELFVCVFFPISPWVLRAVGSPPSTSTFASIVEEERQQEAALIRSREKALGLIQIEERAIQDLLLHYKAINNPEELILVERSPQGPVAIPTWNKH</sequence>
<dbReference type="CDD" id="cd18301">
    <property type="entry name" value="BTB1_POZ_IBtk"/>
    <property type="match status" value="1"/>
</dbReference>
<dbReference type="GeneTree" id="ENSGT00940000156277"/>
<name>A0A9J8CZJ7_CYPCA</name>
<dbReference type="PROSITE" id="PS50097">
    <property type="entry name" value="BTB"/>
    <property type="match status" value="2"/>
</dbReference>
<dbReference type="InterPro" id="IPR000408">
    <property type="entry name" value="Reg_chr_condens"/>
</dbReference>
<feature type="repeat" description="RCC1" evidence="3">
    <location>
        <begin position="143"/>
        <end position="196"/>
    </location>
</feature>
<feature type="compositionally biased region" description="Basic residues" evidence="4">
    <location>
        <begin position="686"/>
        <end position="696"/>
    </location>
</feature>
<keyword evidence="2" id="KW-0040">ANK repeat</keyword>
<proteinExistence type="predicted"/>
<organism evidence="6 7">
    <name type="scientific">Cyprinus carpio carpio</name>
    <dbReference type="NCBI Taxonomy" id="630221"/>
    <lineage>
        <taxon>Eukaryota</taxon>
        <taxon>Metazoa</taxon>
        <taxon>Chordata</taxon>
        <taxon>Craniata</taxon>
        <taxon>Vertebrata</taxon>
        <taxon>Euteleostomi</taxon>
        <taxon>Actinopterygii</taxon>
        <taxon>Neopterygii</taxon>
        <taxon>Teleostei</taxon>
        <taxon>Ostariophysi</taxon>
        <taxon>Cypriniformes</taxon>
        <taxon>Cyprinidae</taxon>
        <taxon>Cyprininae</taxon>
        <taxon>Cyprinus</taxon>
    </lineage>
</organism>
<dbReference type="GO" id="GO:0019901">
    <property type="term" value="F:protein kinase binding"/>
    <property type="evidence" value="ECO:0007669"/>
    <property type="project" value="TreeGrafter"/>
</dbReference>
<dbReference type="InterPro" id="IPR000210">
    <property type="entry name" value="BTB/POZ_dom"/>
</dbReference>
<dbReference type="InterPro" id="IPR051625">
    <property type="entry name" value="Signaling_Regulatory_Domain"/>
</dbReference>
<keyword evidence="7" id="KW-1185">Reference proteome</keyword>
<dbReference type="GO" id="GO:0005654">
    <property type="term" value="C:nucleoplasm"/>
    <property type="evidence" value="ECO:0007669"/>
    <property type="project" value="TreeGrafter"/>
</dbReference>
<dbReference type="Gene3D" id="2.130.10.30">
    <property type="entry name" value="Regulator of chromosome condensation 1/beta-lactamase-inhibitor protein II"/>
    <property type="match status" value="1"/>
</dbReference>
<feature type="repeat" description="RCC1" evidence="3">
    <location>
        <begin position="249"/>
        <end position="303"/>
    </location>
</feature>
<accession>A0A9J8CZJ7</accession>
<dbReference type="GO" id="GO:0030292">
    <property type="term" value="F:protein tyrosine kinase inhibitor activity"/>
    <property type="evidence" value="ECO:0007669"/>
    <property type="project" value="TreeGrafter"/>
</dbReference>
<dbReference type="SUPFAM" id="SSF54695">
    <property type="entry name" value="POZ domain"/>
    <property type="match status" value="2"/>
</dbReference>
<dbReference type="SUPFAM" id="SSF48403">
    <property type="entry name" value="Ankyrin repeat"/>
    <property type="match status" value="1"/>
</dbReference>
<dbReference type="CDD" id="cd18302">
    <property type="entry name" value="BTB2_POZ_IBtk"/>
    <property type="match status" value="1"/>
</dbReference>
<feature type="repeat" description="ANK" evidence="2">
    <location>
        <begin position="86"/>
        <end position="118"/>
    </location>
</feature>
<dbReference type="Gene3D" id="1.25.40.20">
    <property type="entry name" value="Ankyrin repeat-containing domain"/>
    <property type="match status" value="1"/>
</dbReference>
<dbReference type="CDD" id="cd18500">
    <property type="entry name" value="BACK_IBtk"/>
    <property type="match status" value="1"/>
</dbReference>
<dbReference type="Gene3D" id="6.10.250.3030">
    <property type="match status" value="1"/>
</dbReference>
<dbReference type="PROSITE" id="PS50297">
    <property type="entry name" value="ANK_REP_REGION"/>
    <property type="match status" value="1"/>
</dbReference>
<dbReference type="Pfam" id="PF00415">
    <property type="entry name" value="RCC1"/>
    <property type="match status" value="3"/>
</dbReference>
<dbReference type="SMART" id="SM00248">
    <property type="entry name" value="ANK"/>
    <property type="match status" value="2"/>
</dbReference>
<dbReference type="GO" id="GO:0005737">
    <property type="term" value="C:cytoplasm"/>
    <property type="evidence" value="ECO:0007669"/>
    <property type="project" value="TreeGrafter"/>
</dbReference>
<dbReference type="PANTHER" id="PTHR22872">
    <property type="entry name" value="BTK-BINDING PROTEIN-RELATED"/>
    <property type="match status" value="1"/>
</dbReference>
<dbReference type="InterPro" id="IPR036770">
    <property type="entry name" value="Ankyrin_rpt-contain_sf"/>
</dbReference>
<reference evidence="6" key="2">
    <citation type="submission" date="2025-09" db="UniProtKB">
        <authorList>
            <consortium name="Ensembl"/>
        </authorList>
    </citation>
    <scope>IDENTIFICATION</scope>
</reference>
<feature type="domain" description="BTB" evidence="5">
    <location>
        <begin position="549"/>
        <end position="630"/>
    </location>
</feature>
<dbReference type="SUPFAM" id="SSF50985">
    <property type="entry name" value="RCC1/BLIP-II"/>
    <property type="match status" value="1"/>
</dbReference>
<dbReference type="Proteomes" id="UP001108240">
    <property type="component" value="Unplaced"/>
</dbReference>
<evidence type="ECO:0000259" key="5">
    <source>
        <dbReference type="PROSITE" id="PS50097"/>
    </source>
</evidence>